<dbReference type="SUPFAM" id="SSF103473">
    <property type="entry name" value="MFS general substrate transporter"/>
    <property type="match status" value="1"/>
</dbReference>
<proteinExistence type="predicted"/>
<dbReference type="InterPro" id="IPR011701">
    <property type="entry name" value="MFS"/>
</dbReference>
<dbReference type="Gene3D" id="1.20.1720.10">
    <property type="entry name" value="Multidrug resistance protein D"/>
    <property type="match status" value="1"/>
</dbReference>
<feature type="transmembrane region" description="Helical" evidence="7">
    <location>
        <begin position="73"/>
        <end position="91"/>
    </location>
</feature>
<feature type="transmembrane region" description="Helical" evidence="7">
    <location>
        <begin position="98"/>
        <end position="116"/>
    </location>
</feature>
<evidence type="ECO:0000313" key="10">
    <source>
        <dbReference type="Proteomes" id="UP000621560"/>
    </source>
</evidence>
<gene>
    <name evidence="9" type="ORF">IDH44_10480</name>
</gene>
<feature type="transmembrane region" description="Helical" evidence="7">
    <location>
        <begin position="184"/>
        <end position="204"/>
    </location>
</feature>
<evidence type="ECO:0000256" key="4">
    <source>
        <dbReference type="ARBA" id="ARBA00022692"/>
    </source>
</evidence>
<feature type="transmembrane region" description="Helical" evidence="7">
    <location>
        <begin position="216"/>
        <end position="235"/>
    </location>
</feature>
<feature type="transmembrane region" description="Helical" evidence="7">
    <location>
        <begin position="323"/>
        <end position="345"/>
    </location>
</feature>
<comment type="caution">
    <text evidence="9">The sequence shown here is derived from an EMBL/GenBank/DDBJ whole genome shotgun (WGS) entry which is preliminary data.</text>
</comment>
<keyword evidence="3" id="KW-1003">Cell membrane</keyword>
<evidence type="ECO:0000313" key="9">
    <source>
        <dbReference type="EMBL" id="MBD2845615.1"/>
    </source>
</evidence>
<keyword evidence="6 7" id="KW-0472">Membrane</keyword>
<dbReference type="Gene3D" id="1.20.1250.20">
    <property type="entry name" value="MFS general substrate transporter like domains"/>
    <property type="match status" value="1"/>
</dbReference>
<dbReference type="InterPro" id="IPR036259">
    <property type="entry name" value="MFS_trans_sf"/>
</dbReference>
<protein>
    <submittedName>
        <fullName evidence="9">Multidrug efflux MFS transporter</fullName>
    </submittedName>
</protein>
<dbReference type="InterPro" id="IPR020846">
    <property type="entry name" value="MFS_dom"/>
</dbReference>
<evidence type="ECO:0000256" key="5">
    <source>
        <dbReference type="ARBA" id="ARBA00022989"/>
    </source>
</evidence>
<evidence type="ECO:0000256" key="7">
    <source>
        <dbReference type="SAM" id="Phobius"/>
    </source>
</evidence>
<dbReference type="PANTHER" id="PTHR42718">
    <property type="entry name" value="MAJOR FACILITATOR SUPERFAMILY MULTIDRUG TRANSPORTER MFSC"/>
    <property type="match status" value="1"/>
</dbReference>
<feature type="transmembrane region" description="Helical" evidence="7">
    <location>
        <begin position="382"/>
        <end position="400"/>
    </location>
</feature>
<dbReference type="AlphaFoldDB" id="A0A927BTR6"/>
<dbReference type="InterPro" id="IPR004638">
    <property type="entry name" value="EmrB-like"/>
</dbReference>
<feature type="transmembrane region" description="Helical" evidence="7">
    <location>
        <begin position="357"/>
        <end position="376"/>
    </location>
</feature>
<feature type="transmembrane region" description="Helical" evidence="7">
    <location>
        <begin position="255"/>
        <end position="272"/>
    </location>
</feature>
<dbReference type="CDD" id="cd17503">
    <property type="entry name" value="MFS_LmrB_MDR_like"/>
    <property type="match status" value="1"/>
</dbReference>
<dbReference type="Pfam" id="PF07690">
    <property type="entry name" value="MFS_1"/>
    <property type="match status" value="1"/>
</dbReference>
<evidence type="ECO:0000256" key="1">
    <source>
        <dbReference type="ARBA" id="ARBA00004651"/>
    </source>
</evidence>
<evidence type="ECO:0000256" key="2">
    <source>
        <dbReference type="ARBA" id="ARBA00022448"/>
    </source>
</evidence>
<dbReference type="GO" id="GO:0005886">
    <property type="term" value="C:plasma membrane"/>
    <property type="evidence" value="ECO:0007669"/>
    <property type="project" value="UniProtKB-SubCell"/>
</dbReference>
<dbReference type="PROSITE" id="PS50850">
    <property type="entry name" value="MFS"/>
    <property type="match status" value="1"/>
</dbReference>
<keyword evidence="10" id="KW-1185">Reference proteome</keyword>
<dbReference type="PRINTS" id="PR01036">
    <property type="entry name" value="TCRTETB"/>
</dbReference>
<feature type="transmembrane region" description="Helical" evidence="7">
    <location>
        <begin position="472"/>
        <end position="491"/>
    </location>
</feature>
<dbReference type="GO" id="GO:0022857">
    <property type="term" value="F:transmembrane transporter activity"/>
    <property type="evidence" value="ECO:0007669"/>
    <property type="project" value="InterPro"/>
</dbReference>
<feature type="domain" description="Major facilitator superfamily (MFS) profile" evidence="8">
    <location>
        <begin position="31"/>
        <end position="495"/>
    </location>
</feature>
<reference evidence="9" key="1">
    <citation type="submission" date="2020-09" db="EMBL/GenBank/DDBJ databases">
        <title>A novel bacterium of genus Paenibacillus, isolated from South China Sea.</title>
        <authorList>
            <person name="Huang H."/>
            <person name="Mo K."/>
            <person name="Hu Y."/>
        </authorList>
    </citation>
    <scope>NUCLEOTIDE SEQUENCE</scope>
    <source>
        <strain evidence="9">IB182496</strain>
    </source>
</reference>
<comment type="subcellular location">
    <subcellularLocation>
        <location evidence="1">Cell membrane</location>
        <topology evidence="1">Multi-pass membrane protein</topology>
    </subcellularLocation>
</comment>
<feature type="transmembrane region" description="Helical" evidence="7">
    <location>
        <begin position="159"/>
        <end position="178"/>
    </location>
</feature>
<dbReference type="NCBIfam" id="TIGR00711">
    <property type="entry name" value="efflux_EmrB"/>
    <property type="match status" value="1"/>
</dbReference>
<dbReference type="PANTHER" id="PTHR42718:SF43">
    <property type="entry name" value="LINCOMYCIN RESISTANCE PROTEIN LMRB"/>
    <property type="match status" value="1"/>
</dbReference>
<evidence type="ECO:0000259" key="8">
    <source>
        <dbReference type="PROSITE" id="PS50850"/>
    </source>
</evidence>
<keyword evidence="2" id="KW-0813">Transport</keyword>
<dbReference type="EMBL" id="JACXIZ010000017">
    <property type="protein sequence ID" value="MBD2845615.1"/>
    <property type="molecule type" value="Genomic_DNA"/>
</dbReference>
<keyword evidence="5 7" id="KW-1133">Transmembrane helix</keyword>
<evidence type="ECO:0000256" key="6">
    <source>
        <dbReference type="ARBA" id="ARBA00023136"/>
    </source>
</evidence>
<dbReference type="Proteomes" id="UP000621560">
    <property type="component" value="Unassembled WGS sequence"/>
</dbReference>
<name>A0A927BTR6_9BACL</name>
<keyword evidence="4 7" id="KW-0812">Transmembrane</keyword>
<sequence length="511" mass="55439">MKCKKEETNLNSATAAGAPHRDLGEVKRLPILISLIIGAFFSILNETLLNIAFYDLTIDLEVPYSTIQWLSTSYMLTVGILIPVSALLVQWFTTRQMFLGAMILFSLGTLICGLAPEFPVLLVGRIVQALGTGLMLPVMMNTILILYPPEKRGAAMGSMGLVIMFAPAIGPTLSGLILESLHWRWLFFLVLPFAIFAVIFAAAFLKNVSDVTKPRVDILSILLSTIGFGGIVFGFSSAGEGGAGGEGHAGWSSPQVYWSIIVGGVALLLFIWRQLKSREPMLDLRAFKFPMFGLTAVLLIIVMMSLFSTMLLLPIFLQQGLLMTAFAAGLVMLPGGALNGVLSPFMGRLFDKFGPRVLVIPGTILLIAVMYMFTRINLETTSGYLILLHCLMMVALAMIMMPAQTNGLNQLPRRYYPHGTAILNTLQQVAGAIGVAFFISIMTRGSNRYLAGSSDPTSPQELLVALKEGVQGSFHIGMYLAIGALVLALFIRRTKAPEEQAAQATQSQAPH</sequence>
<feature type="transmembrane region" description="Helical" evidence="7">
    <location>
        <begin position="292"/>
        <end position="317"/>
    </location>
</feature>
<feature type="transmembrane region" description="Helical" evidence="7">
    <location>
        <begin position="122"/>
        <end position="147"/>
    </location>
</feature>
<organism evidence="9 10">
    <name type="scientific">Paenibacillus sabuli</name>
    <dbReference type="NCBI Taxonomy" id="2772509"/>
    <lineage>
        <taxon>Bacteria</taxon>
        <taxon>Bacillati</taxon>
        <taxon>Bacillota</taxon>
        <taxon>Bacilli</taxon>
        <taxon>Bacillales</taxon>
        <taxon>Paenibacillaceae</taxon>
        <taxon>Paenibacillus</taxon>
    </lineage>
</organism>
<feature type="transmembrane region" description="Helical" evidence="7">
    <location>
        <begin position="31"/>
        <end position="53"/>
    </location>
</feature>
<accession>A0A927BTR6</accession>
<evidence type="ECO:0000256" key="3">
    <source>
        <dbReference type="ARBA" id="ARBA00022475"/>
    </source>
</evidence>
<feature type="transmembrane region" description="Helical" evidence="7">
    <location>
        <begin position="421"/>
        <end position="442"/>
    </location>
</feature>